<evidence type="ECO:0000256" key="1">
    <source>
        <dbReference type="SAM" id="Phobius"/>
    </source>
</evidence>
<reference evidence="2" key="2">
    <citation type="journal article" date="2018" name="Sci. Data">
        <title>The draft genome sequence of cork oak.</title>
        <authorList>
            <person name="Ramos A.M."/>
            <person name="Usie A."/>
            <person name="Barbosa P."/>
            <person name="Barros P.M."/>
            <person name="Capote T."/>
            <person name="Chaves I."/>
            <person name="Simoes F."/>
            <person name="Abreu I."/>
            <person name="Carrasquinho I."/>
            <person name="Faro C."/>
            <person name="Guimaraes J.B."/>
            <person name="Mendonca D."/>
            <person name="Nobrega F."/>
            <person name="Rodrigues L."/>
            <person name="Saibo N.J.M."/>
            <person name="Varela M.C."/>
            <person name="Egas C."/>
            <person name="Matos J."/>
            <person name="Miguel C.M."/>
            <person name="Oliveira M.M."/>
            <person name="Ricardo C.P."/>
            <person name="Goncalves S."/>
        </authorList>
    </citation>
    <scope>NUCLEOTIDE SEQUENCE [LARGE SCALE GENOMIC DNA]</scope>
    <source>
        <strain evidence="2">HL8</strain>
    </source>
</reference>
<protein>
    <submittedName>
        <fullName evidence="2">Uncharacterized protein</fullName>
    </submittedName>
</protein>
<name>A0AAW0M0K1_QUESU</name>
<dbReference type="AlphaFoldDB" id="A0AAW0M0K1"/>
<accession>A0AAW0M0K1</accession>
<sequence>MSRYCGFSLNCIAVYCMSNKALSFWYRLDTCIFIFIYSDVCLFVLICKACYAVLSRFDCELEGYFIYGWIEMHSSTAPWKHDIPSYERKAKAPHIGELNHEDEHFPKTCSFKIFHYRIGHYMKIILERLWIM</sequence>
<keyword evidence="1" id="KW-0812">Transmembrane</keyword>
<reference evidence="2" key="3">
    <citation type="submission" date="2023-07" db="EMBL/GenBank/DDBJ databases">
        <title>An improved reference 1 genome and first organelle genomes of Quercus suber.</title>
        <authorList>
            <consortium name="Genosuber Consortium"/>
            <person name="Usie A."/>
            <person name="Serra O."/>
            <person name="Barros P."/>
        </authorList>
    </citation>
    <scope>NUCLEOTIDE SEQUENCE</scope>
    <source>
        <strain evidence="2">HL8</strain>
        <tissue evidence="2">Leaves</tissue>
    </source>
</reference>
<keyword evidence="1" id="KW-0472">Membrane</keyword>
<gene>
    <name evidence="2" type="ORF">CFP56_019120</name>
</gene>
<reference evidence="2" key="1">
    <citation type="submission" date="2017-12" db="EMBL/GenBank/DDBJ databases">
        <authorList>
            <person name="Barbosa P."/>
            <person name="Usie A."/>
            <person name="Ramos A.M."/>
        </authorList>
    </citation>
    <scope>NUCLEOTIDE SEQUENCE</scope>
    <source>
        <strain evidence="2">HL8</strain>
        <tissue evidence="2">Leaves</tissue>
    </source>
</reference>
<proteinExistence type="predicted"/>
<evidence type="ECO:0000313" key="2">
    <source>
        <dbReference type="EMBL" id="KAK7857200.1"/>
    </source>
</evidence>
<comment type="caution">
    <text evidence="2">The sequence shown here is derived from an EMBL/GenBank/DDBJ whole genome shotgun (WGS) entry which is preliminary data.</text>
</comment>
<keyword evidence="1" id="KW-1133">Transmembrane helix</keyword>
<organism evidence="2">
    <name type="scientific">Quercus suber</name>
    <name type="common">Cork oak</name>
    <dbReference type="NCBI Taxonomy" id="58331"/>
    <lineage>
        <taxon>Eukaryota</taxon>
        <taxon>Viridiplantae</taxon>
        <taxon>Streptophyta</taxon>
        <taxon>Embryophyta</taxon>
        <taxon>Tracheophyta</taxon>
        <taxon>Spermatophyta</taxon>
        <taxon>Magnoliopsida</taxon>
        <taxon>eudicotyledons</taxon>
        <taxon>Gunneridae</taxon>
        <taxon>Pentapetalae</taxon>
        <taxon>rosids</taxon>
        <taxon>fabids</taxon>
        <taxon>Fagales</taxon>
        <taxon>Fagaceae</taxon>
        <taxon>Quercus</taxon>
    </lineage>
</organism>
<dbReference type="EMBL" id="PKMF04000029">
    <property type="protein sequence ID" value="KAK7857200.1"/>
    <property type="molecule type" value="Genomic_DNA"/>
</dbReference>
<feature type="transmembrane region" description="Helical" evidence="1">
    <location>
        <begin position="32"/>
        <end position="54"/>
    </location>
</feature>